<dbReference type="Proteomes" id="UP000814140">
    <property type="component" value="Unassembled WGS sequence"/>
</dbReference>
<gene>
    <name evidence="1" type="ORF">BV25DRAFT_1912439</name>
</gene>
<evidence type="ECO:0000313" key="1">
    <source>
        <dbReference type="EMBL" id="KAI0067109.1"/>
    </source>
</evidence>
<protein>
    <submittedName>
        <fullName evidence="1">Uncharacterized protein</fullName>
    </submittedName>
</protein>
<organism evidence="1 2">
    <name type="scientific">Artomyces pyxidatus</name>
    <dbReference type="NCBI Taxonomy" id="48021"/>
    <lineage>
        <taxon>Eukaryota</taxon>
        <taxon>Fungi</taxon>
        <taxon>Dikarya</taxon>
        <taxon>Basidiomycota</taxon>
        <taxon>Agaricomycotina</taxon>
        <taxon>Agaricomycetes</taxon>
        <taxon>Russulales</taxon>
        <taxon>Auriscalpiaceae</taxon>
        <taxon>Artomyces</taxon>
    </lineage>
</organism>
<keyword evidence="2" id="KW-1185">Reference proteome</keyword>
<reference evidence="1" key="2">
    <citation type="journal article" date="2022" name="New Phytol.">
        <title>Evolutionary transition to the ectomycorrhizal habit in the genomes of a hyperdiverse lineage of mushroom-forming fungi.</title>
        <authorList>
            <person name="Looney B."/>
            <person name="Miyauchi S."/>
            <person name="Morin E."/>
            <person name="Drula E."/>
            <person name="Courty P.E."/>
            <person name="Kohler A."/>
            <person name="Kuo A."/>
            <person name="LaButti K."/>
            <person name="Pangilinan J."/>
            <person name="Lipzen A."/>
            <person name="Riley R."/>
            <person name="Andreopoulos W."/>
            <person name="He G."/>
            <person name="Johnson J."/>
            <person name="Nolan M."/>
            <person name="Tritt A."/>
            <person name="Barry K.W."/>
            <person name="Grigoriev I.V."/>
            <person name="Nagy L.G."/>
            <person name="Hibbett D."/>
            <person name="Henrissat B."/>
            <person name="Matheny P.B."/>
            <person name="Labbe J."/>
            <person name="Martin F.M."/>
        </authorList>
    </citation>
    <scope>NUCLEOTIDE SEQUENCE</scope>
    <source>
        <strain evidence="1">HHB10654</strain>
    </source>
</reference>
<comment type="caution">
    <text evidence="1">The sequence shown here is derived from an EMBL/GenBank/DDBJ whole genome shotgun (WGS) entry which is preliminary data.</text>
</comment>
<reference evidence="1" key="1">
    <citation type="submission" date="2021-03" db="EMBL/GenBank/DDBJ databases">
        <authorList>
            <consortium name="DOE Joint Genome Institute"/>
            <person name="Ahrendt S."/>
            <person name="Looney B.P."/>
            <person name="Miyauchi S."/>
            <person name="Morin E."/>
            <person name="Drula E."/>
            <person name="Courty P.E."/>
            <person name="Chicoki N."/>
            <person name="Fauchery L."/>
            <person name="Kohler A."/>
            <person name="Kuo A."/>
            <person name="Labutti K."/>
            <person name="Pangilinan J."/>
            <person name="Lipzen A."/>
            <person name="Riley R."/>
            <person name="Andreopoulos W."/>
            <person name="He G."/>
            <person name="Johnson J."/>
            <person name="Barry K.W."/>
            <person name="Grigoriev I.V."/>
            <person name="Nagy L."/>
            <person name="Hibbett D."/>
            <person name="Henrissat B."/>
            <person name="Matheny P.B."/>
            <person name="Labbe J."/>
            <person name="Martin F."/>
        </authorList>
    </citation>
    <scope>NUCLEOTIDE SEQUENCE</scope>
    <source>
        <strain evidence="1">HHB10654</strain>
    </source>
</reference>
<accession>A0ACB8TF94</accession>
<sequence>MAPTKRASDSSKTGPDAKRTRSSTAANTADKSKDRNTESTVVVSQETTLSVPTITAKPKQAIIPQPPTTAVDGLSASASNTATSVKPIETSEVDRTATLKSDGEPTVTSGPQTETTGSNVQSVEGRAHNFGAAPPAPVAAASADTPGGSASDTATPSVVPPAVGPTPEATTSDASDGQAATPLVPVPPSSDNPENQQAPASATTTTTSPSPEEVAAIVREKALLLKYTPQLTELLPKILCHTDPANYTYVPTAIPKKLVWRDKHLSVARAKAPMKIWIVGTIRTLWFFNGKGKPEKRVTIRVIPLQEEAIASMTSILRKFTVPPTYAENYTLQEIHAAAFSSTRKRGRTESFGVAYPNVFDGRKSFSFNRADLQAIGAEFLHVGDTVIQEITVGQYQTSSNYREQPELKDITRVSFELASIILLSSVDDEESSSSDEDSGDDAEGEGEAMEAA</sequence>
<name>A0ACB8TF94_9AGAM</name>
<proteinExistence type="predicted"/>
<evidence type="ECO:0000313" key="2">
    <source>
        <dbReference type="Proteomes" id="UP000814140"/>
    </source>
</evidence>
<dbReference type="EMBL" id="MU277191">
    <property type="protein sequence ID" value="KAI0067109.1"/>
    <property type="molecule type" value="Genomic_DNA"/>
</dbReference>